<dbReference type="GO" id="GO:0005886">
    <property type="term" value="C:plasma membrane"/>
    <property type="evidence" value="ECO:0007669"/>
    <property type="project" value="UniProtKB-SubCell"/>
</dbReference>
<dbReference type="EMBL" id="BOMQ01000074">
    <property type="protein sequence ID" value="GIE52698.1"/>
    <property type="molecule type" value="Genomic_DNA"/>
</dbReference>
<keyword evidence="8" id="KW-1185">Reference proteome</keyword>
<keyword evidence="4 5" id="KW-0472">Membrane</keyword>
<feature type="transmembrane region" description="Helical" evidence="5">
    <location>
        <begin position="323"/>
        <end position="345"/>
    </location>
</feature>
<feature type="transmembrane region" description="Helical" evidence="5">
    <location>
        <begin position="184"/>
        <end position="203"/>
    </location>
</feature>
<feature type="transmembrane region" description="Helical" evidence="5">
    <location>
        <begin position="112"/>
        <end position="134"/>
    </location>
</feature>
<feature type="transmembrane region" description="Helical" evidence="5">
    <location>
        <begin position="154"/>
        <end position="172"/>
    </location>
</feature>
<feature type="domain" description="Major facilitator superfamily (MFS) profile" evidence="6">
    <location>
        <begin position="16"/>
        <end position="422"/>
    </location>
</feature>
<feature type="transmembrane region" description="Helical" evidence="5">
    <location>
        <begin position="20"/>
        <end position="39"/>
    </location>
</feature>
<dbReference type="Proteomes" id="UP000647172">
    <property type="component" value="Unassembled WGS sequence"/>
</dbReference>
<proteinExistence type="predicted"/>
<dbReference type="Gene3D" id="1.20.1250.20">
    <property type="entry name" value="MFS general substrate transporter like domains"/>
    <property type="match status" value="2"/>
</dbReference>
<protein>
    <submittedName>
        <fullName evidence="7">MFS transporter</fullName>
    </submittedName>
</protein>
<comment type="caution">
    <text evidence="7">The sequence shown here is derived from an EMBL/GenBank/DDBJ whole genome shotgun (WGS) entry which is preliminary data.</text>
</comment>
<dbReference type="InterPro" id="IPR020846">
    <property type="entry name" value="MFS_dom"/>
</dbReference>
<evidence type="ECO:0000256" key="2">
    <source>
        <dbReference type="ARBA" id="ARBA00022692"/>
    </source>
</evidence>
<dbReference type="InterPro" id="IPR036259">
    <property type="entry name" value="MFS_trans_sf"/>
</dbReference>
<dbReference type="RefSeq" id="WP_203774337.1">
    <property type="nucleotide sequence ID" value="NZ_BAAAYJ010000006.1"/>
</dbReference>
<feature type="transmembrane region" description="Helical" evidence="5">
    <location>
        <begin position="236"/>
        <end position="257"/>
    </location>
</feature>
<feature type="transmembrane region" description="Helical" evidence="5">
    <location>
        <begin position="366"/>
        <end position="390"/>
    </location>
</feature>
<feature type="transmembrane region" description="Helical" evidence="5">
    <location>
        <begin position="269"/>
        <end position="286"/>
    </location>
</feature>
<organism evidence="7 8">
    <name type="scientific">Actinoplanes nipponensis</name>
    <dbReference type="NCBI Taxonomy" id="135950"/>
    <lineage>
        <taxon>Bacteria</taxon>
        <taxon>Bacillati</taxon>
        <taxon>Actinomycetota</taxon>
        <taxon>Actinomycetes</taxon>
        <taxon>Micromonosporales</taxon>
        <taxon>Micromonosporaceae</taxon>
        <taxon>Actinoplanes</taxon>
    </lineage>
</organism>
<dbReference type="PANTHER" id="PTHR11328">
    <property type="entry name" value="MAJOR FACILITATOR SUPERFAMILY DOMAIN-CONTAINING PROTEIN"/>
    <property type="match status" value="1"/>
</dbReference>
<gene>
    <name evidence="7" type="ORF">Ani05nite_62320</name>
</gene>
<reference evidence="7" key="1">
    <citation type="submission" date="2021-01" db="EMBL/GenBank/DDBJ databases">
        <title>Whole genome shotgun sequence of Actinoplanes nipponensis NBRC 14063.</title>
        <authorList>
            <person name="Komaki H."/>
            <person name="Tamura T."/>
        </authorList>
    </citation>
    <scope>NUCLEOTIDE SEQUENCE</scope>
    <source>
        <strain evidence="7">NBRC 14063</strain>
    </source>
</reference>
<dbReference type="AlphaFoldDB" id="A0A919MSL4"/>
<keyword evidence="2 5" id="KW-0812">Transmembrane</keyword>
<evidence type="ECO:0000313" key="8">
    <source>
        <dbReference type="Proteomes" id="UP000647172"/>
    </source>
</evidence>
<sequence length="435" mass="44515">MTVAGPSHDVQLSRRVVTGYSLGSLVTGPFGTVPGLLLLPYLTDTLGVAAGVAGLLVLLPKAWDVLVNPVAGRISDRSGDRRGFLLGAGLALGVLFAAIFAGPFAAGAAAGAYVAVAFLAAATAFAFFQVPYVAMPAELTRGRAERTRLMTWRVAVLALAILVSGALAPLVVDLGGGGRTGHRWSGAFVGALIVVGTLGVFFGTRTAPSRTAPGQEPSLRAQLRIAAANASFRRLLLCYVVQAAGIGTMLAGVQYFADHVIGADSGATFLFAAFVAPALLVMPLWSRVGARHGKRRGLIAASLLFAAGALALLAAPALPGPPIYLIVALVGCGYAGQQVFALAMLPDLIEGDTERTGRRQAGVFTGLWTAGETLGLALGPGIYALVLQLFGYVSSSTGEAAAQDATARLGVLLGFSLVPAVLVGPAVGLLRRYRD</sequence>
<feature type="transmembrane region" description="Helical" evidence="5">
    <location>
        <begin position="84"/>
        <end position="106"/>
    </location>
</feature>
<feature type="transmembrane region" description="Helical" evidence="5">
    <location>
        <begin position="410"/>
        <end position="430"/>
    </location>
</feature>
<evidence type="ECO:0000256" key="3">
    <source>
        <dbReference type="ARBA" id="ARBA00022989"/>
    </source>
</evidence>
<dbReference type="Pfam" id="PF13347">
    <property type="entry name" value="MFS_2"/>
    <property type="match status" value="1"/>
</dbReference>
<dbReference type="PANTHER" id="PTHR11328:SF24">
    <property type="entry name" value="MAJOR FACILITATOR SUPERFAMILY (MFS) PROFILE DOMAIN-CONTAINING PROTEIN"/>
    <property type="match status" value="1"/>
</dbReference>
<name>A0A919MSL4_9ACTN</name>
<accession>A0A919MSL4</accession>
<evidence type="ECO:0000256" key="1">
    <source>
        <dbReference type="ARBA" id="ARBA00004651"/>
    </source>
</evidence>
<evidence type="ECO:0000313" key="7">
    <source>
        <dbReference type="EMBL" id="GIE52698.1"/>
    </source>
</evidence>
<keyword evidence="3 5" id="KW-1133">Transmembrane helix</keyword>
<evidence type="ECO:0000256" key="4">
    <source>
        <dbReference type="ARBA" id="ARBA00023136"/>
    </source>
</evidence>
<evidence type="ECO:0000259" key="6">
    <source>
        <dbReference type="PROSITE" id="PS50850"/>
    </source>
</evidence>
<feature type="transmembrane region" description="Helical" evidence="5">
    <location>
        <begin position="298"/>
        <end position="317"/>
    </location>
</feature>
<dbReference type="SUPFAM" id="SSF103473">
    <property type="entry name" value="MFS general substrate transporter"/>
    <property type="match status" value="1"/>
</dbReference>
<dbReference type="PROSITE" id="PS50850">
    <property type="entry name" value="MFS"/>
    <property type="match status" value="1"/>
</dbReference>
<dbReference type="InterPro" id="IPR039672">
    <property type="entry name" value="MFS_2"/>
</dbReference>
<comment type="subcellular location">
    <subcellularLocation>
        <location evidence="1">Cell membrane</location>
        <topology evidence="1">Multi-pass membrane protein</topology>
    </subcellularLocation>
</comment>
<evidence type="ECO:0000256" key="5">
    <source>
        <dbReference type="SAM" id="Phobius"/>
    </source>
</evidence>
<dbReference type="GO" id="GO:0015293">
    <property type="term" value="F:symporter activity"/>
    <property type="evidence" value="ECO:0007669"/>
    <property type="project" value="InterPro"/>
</dbReference>
<dbReference type="GO" id="GO:0008643">
    <property type="term" value="P:carbohydrate transport"/>
    <property type="evidence" value="ECO:0007669"/>
    <property type="project" value="InterPro"/>
</dbReference>
<feature type="transmembrane region" description="Helical" evidence="5">
    <location>
        <begin position="45"/>
        <end position="63"/>
    </location>
</feature>